<evidence type="ECO:0000313" key="2">
    <source>
        <dbReference type="Proteomes" id="UP000541610"/>
    </source>
</evidence>
<evidence type="ECO:0000313" key="1">
    <source>
        <dbReference type="EMBL" id="KAF4684870.1"/>
    </source>
</evidence>
<dbReference type="EMBL" id="JABANP010000289">
    <property type="protein sequence ID" value="KAF4684870.1"/>
    <property type="molecule type" value="Genomic_DNA"/>
</dbReference>
<protein>
    <submittedName>
        <fullName evidence="1">Uncharacterized protein</fullName>
    </submittedName>
</protein>
<dbReference type="Proteomes" id="UP000541610">
    <property type="component" value="Unassembled WGS sequence"/>
</dbReference>
<organism evidence="1 2">
    <name type="scientific">Perkinsus olseni</name>
    <name type="common">Perkinsus atlanticus</name>
    <dbReference type="NCBI Taxonomy" id="32597"/>
    <lineage>
        <taxon>Eukaryota</taxon>
        <taxon>Sar</taxon>
        <taxon>Alveolata</taxon>
        <taxon>Perkinsozoa</taxon>
        <taxon>Perkinsea</taxon>
        <taxon>Perkinsida</taxon>
        <taxon>Perkinsidae</taxon>
        <taxon>Perkinsus</taxon>
    </lineage>
</organism>
<name>A0A7J6NMT6_PEROL</name>
<dbReference type="AlphaFoldDB" id="A0A7J6NMT6"/>
<accession>A0A7J6NMT6</accession>
<gene>
    <name evidence="1" type="ORF">FOZ60_007178</name>
</gene>
<reference evidence="1 2" key="1">
    <citation type="submission" date="2020-04" db="EMBL/GenBank/DDBJ databases">
        <title>Perkinsus olseni comparative genomics.</title>
        <authorList>
            <person name="Bogema D.R."/>
        </authorList>
    </citation>
    <scope>NUCLEOTIDE SEQUENCE [LARGE SCALE GENOMIC DNA]</scope>
    <source>
        <strain evidence="1">00978-12</strain>
    </source>
</reference>
<proteinExistence type="predicted"/>
<sequence length="131" mass="14476">MTRFECPTSTSSYISSSRFKTALELLERVEAIYLEGNPDKDSVKGVSLSYHPLVKQVLPSSTPLLWTEFTILCTPSVSFNTGPLKRLSSFAFILSMKRVSFSSRESLAESPARSPSLGVTVSVRHTWGLNV</sequence>
<comment type="caution">
    <text evidence="1">The sequence shown here is derived from an EMBL/GenBank/DDBJ whole genome shotgun (WGS) entry which is preliminary data.</text>
</comment>